<organism evidence="2 3">
    <name type="scientific">candidate division CSSED10-310 bacterium</name>
    <dbReference type="NCBI Taxonomy" id="2855610"/>
    <lineage>
        <taxon>Bacteria</taxon>
        <taxon>Bacteria division CSSED10-310</taxon>
    </lineage>
</organism>
<comment type="caution">
    <text evidence="2">The sequence shown here is derived from an EMBL/GenBank/DDBJ whole genome shotgun (WGS) entry which is preliminary data.</text>
</comment>
<dbReference type="PANTHER" id="PTHR12277">
    <property type="entry name" value="ALPHA/BETA HYDROLASE DOMAIN-CONTAINING PROTEIN"/>
    <property type="match status" value="1"/>
</dbReference>
<dbReference type="GO" id="GO:0016787">
    <property type="term" value="F:hydrolase activity"/>
    <property type="evidence" value="ECO:0007669"/>
    <property type="project" value="UniProtKB-KW"/>
</dbReference>
<dbReference type="InterPro" id="IPR000073">
    <property type="entry name" value="AB_hydrolase_1"/>
</dbReference>
<evidence type="ECO:0000313" key="2">
    <source>
        <dbReference type="EMBL" id="MFC1854047.1"/>
    </source>
</evidence>
<gene>
    <name evidence="2" type="ORF">ACFL27_28020</name>
</gene>
<dbReference type="EMBL" id="JBHPBY010000694">
    <property type="protein sequence ID" value="MFC1854047.1"/>
    <property type="molecule type" value="Genomic_DNA"/>
</dbReference>
<proteinExistence type="predicted"/>
<keyword evidence="2" id="KW-0378">Hydrolase</keyword>
<dbReference type="Gene3D" id="3.40.50.1820">
    <property type="entry name" value="alpha/beta hydrolase"/>
    <property type="match status" value="1"/>
</dbReference>
<accession>A0ABV6Z6H8</accession>
<protein>
    <submittedName>
        <fullName evidence="2">Alpha/beta hydrolase</fullName>
    </submittedName>
</protein>
<dbReference type="Pfam" id="PF00561">
    <property type="entry name" value="Abhydrolase_1"/>
    <property type="match status" value="1"/>
</dbReference>
<reference evidence="2 3" key="1">
    <citation type="submission" date="2024-09" db="EMBL/GenBank/DDBJ databases">
        <title>Laminarin stimulates single cell rates of sulfate reduction while oxygen inhibits transcriptomic activity in coastal marine sediment.</title>
        <authorList>
            <person name="Lindsay M."/>
            <person name="Orcutt B."/>
            <person name="Emerson D."/>
            <person name="Stepanauskas R."/>
            <person name="D'Angelo T."/>
        </authorList>
    </citation>
    <scope>NUCLEOTIDE SEQUENCE [LARGE SCALE GENOMIC DNA]</scope>
    <source>
        <strain evidence="2">SAG AM-311-K15</strain>
    </source>
</reference>
<sequence>MIINLVEKMIFYPEKHFIIEPEYFNLTYQDIYLTTADDVTIHGWFFPGRSAETLLFFHGNAGNIADRLDNIYRLWKHNLSILIVDYRGYGKSEGSPSEKGSYLDAEAAWQWLQLNPDLNPDKIVIFGRSLGGAIALYLAARYKPYRLILESTFTSVKELGHQLLPLIPKSLIPNIYP</sequence>
<dbReference type="Proteomes" id="UP001594351">
    <property type="component" value="Unassembled WGS sequence"/>
</dbReference>
<feature type="non-terminal residue" evidence="2">
    <location>
        <position position="177"/>
    </location>
</feature>
<name>A0ABV6Z6H8_UNCC1</name>
<evidence type="ECO:0000313" key="3">
    <source>
        <dbReference type="Proteomes" id="UP001594351"/>
    </source>
</evidence>
<feature type="domain" description="AB hydrolase-1" evidence="1">
    <location>
        <begin position="53"/>
        <end position="144"/>
    </location>
</feature>
<keyword evidence="3" id="KW-1185">Reference proteome</keyword>
<dbReference type="InterPro" id="IPR029058">
    <property type="entry name" value="AB_hydrolase_fold"/>
</dbReference>
<dbReference type="PANTHER" id="PTHR12277:SF81">
    <property type="entry name" value="PROTEIN ABHD13"/>
    <property type="match status" value="1"/>
</dbReference>
<evidence type="ECO:0000259" key="1">
    <source>
        <dbReference type="Pfam" id="PF00561"/>
    </source>
</evidence>
<dbReference type="SUPFAM" id="SSF53474">
    <property type="entry name" value="alpha/beta-Hydrolases"/>
    <property type="match status" value="1"/>
</dbReference>